<evidence type="ECO:0000256" key="3">
    <source>
        <dbReference type="ARBA" id="ARBA00022697"/>
    </source>
</evidence>
<dbReference type="InterPro" id="IPR050249">
    <property type="entry name" value="Pseudomonas-type_ThrB"/>
</dbReference>
<dbReference type="PANTHER" id="PTHR21064:SF6">
    <property type="entry name" value="AMINOGLYCOSIDE PHOSPHOTRANSFERASE DOMAIN-CONTAINING PROTEIN"/>
    <property type="match status" value="1"/>
</dbReference>
<evidence type="ECO:0000256" key="8">
    <source>
        <dbReference type="HAMAP-Rule" id="MF_00301"/>
    </source>
</evidence>
<comment type="pathway">
    <text evidence="8">Amino-acid biosynthesis; L-threonine biosynthesis; L-threonine from L-aspartate: step 4/5.</text>
</comment>
<organism evidence="11">
    <name type="scientific">OCS116 cluster bacterium</name>
    <dbReference type="NCBI Taxonomy" id="2030921"/>
    <lineage>
        <taxon>Bacteria</taxon>
        <taxon>Pseudomonadati</taxon>
        <taxon>Pseudomonadota</taxon>
        <taxon>Alphaproteobacteria</taxon>
        <taxon>OCS116 cluster</taxon>
    </lineage>
</organism>
<reference key="1">
    <citation type="submission" date="2017-08" db="EMBL/GenBank/DDBJ databases">
        <title>A dynamic microbial community with high functional redundancy inhabits the cold, oxic subseafloor aquifer.</title>
        <authorList>
            <person name="Tully B.J."/>
            <person name="Wheat C.G."/>
            <person name="Glazer B.T."/>
            <person name="Huber J.A."/>
        </authorList>
    </citation>
    <scope>NUCLEOTIDE SEQUENCE [LARGE SCALE GENOMIC DNA]</scope>
</reference>
<evidence type="ECO:0000256" key="6">
    <source>
        <dbReference type="ARBA" id="ARBA00022840"/>
    </source>
</evidence>
<gene>
    <name evidence="8 11" type="primary">thrB</name>
    <name evidence="11" type="ORF">COB13_02455</name>
</gene>
<dbReference type="HAMAP" id="MF_00301">
    <property type="entry name" value="Homoser_kinase_2"/>
    <property type="match status" value="1"/>
</dbReference>
<comment type="catalytic activity">
    <reaction evidence="8">
        <text>L-homoserine + ATP = O-phospho-L-homoserine + ADP + H(+)</text>
        <dbReference type="Rhea" id="RHEA:13985"/>
        <dbReference type="ChEBI" id="CHEBI:15378"/>
        <dbReference type="ChEBI" id="CHEBI:30616"/>
        <dbReference type="ChEBI" id="CHEBI:57476"/>
        <dbReference type="ChEBI" id="CHEBI:57590"/>
        <dbReference type="ChEBI" id="CHEBI:456216"/>
        <dbReference type="EC" id="2.7.1.39"/>
    </reaction>
</comment>
<dbReference type="EMBL" id="NVUS01000002">
    <property type="protein sequence ID" value="PCJ03503.1"/>
    <property type="molecule type" value="Genomic_DNA"/>
</dbReference>
<evidence type="ECO:0000313" key="11">
    <source>
        <dbReference type="EMBL" id="PCJ03503.1"/>
    </source>
</evidence>
<comment type="similarity">
    <text evidence="7 8">Belongs to the pseudomonas-type ThrB family.</text>
</comment>
<keyword evidence="3 8" id="KW-0791">Threonine biosynthesis</keyword>
<accession>A0A2A4Z906</accession>
<keyword evidence="1 8" id="KW-0028">Amino-acid biosynthesis</keyword>
<dbReference type="Gene3D" id="3.90.1200.10">
    <property type="match status" value="1"/>
</dbReference>
<reference evidence="11" key="2">
    <citation type="journal article" date="2018" name="ISME J.">
        <title>A dynamic microbial community with high functional redundancy inhabits the cold, oxic subseafloor aquifer.</title>
        <authorList>
            <person name="Tully B.J."/>
            <person name="Wheat C.G."/>
            <person name="Glazer B.T."/>
            <person name="Huber J.A."/>
        </authorList>
    </citation>
    <scope>NUCLEOTIDE SEQUENCE</scope>
    <source>
        <strain evidence="11">NORP83</strain>
    </source>
</reference>
<dbReference type="NCBIfam" id="TIGR00938">
    <property type="entry name" value="thrB_alt"/>
    <property type="match status" value="1"/>
</dbReference>
<evidence type="ECO:0000259" key="10">
    <source>
        <dbReference type="Pfam" id="PF01636"/>
    </source>
</evidence>
<dbReference type="NCBIfam" id="NF003558">
    <property type="entry name" value="PRK05231.1"/>
    <property type="match status" value="1"/>
</dbReference>
<evidence type="ECO:0000256" key="7">
    <source>
        <dbReference type="ARBA" id="ARBA00038240"/>
    </source>
</evidence>
<name>A0A2A4Z906_9PROT</name>
<dbReference type="GO" id="GO:0009088">
    <property type="term" value="P:threonine biosynthetic process"/>
    <property type="evidence" value="ECO:0007669"/>
    <property type="project" value="UniProtKB-UniRule"/>
</dbReference>
<keyword evidence="5 8" id="KW-0418">Kinase</keyword>
<dbReference type="GO" id="GO:0004413">
    <property type="term" value="F:homoserine kinase activity"/>
    <property type="evidence" value="ECO:0007669"/>
    <property type="project" value="UniProtKB-UniRule"/>
</dbReference>
<evidence type="ECO:0000256" key="2">
    <source>
        <dbReference type="ARBA" id="ARBA00022679"/>
    </source>
</evidence>
<keyword evidence="4 8" id="KW-0547">Nucleotide-binding</keyword>
<dbReference type="InterPro" id="IPR005280">
    <property type="entry name" value="Homoserine_kinase_II"/>
</dbReference>
<dbReference type="CDD" id="cd05153">
    <property type="entry name" value="HomoserineK_II"/>
    <property type="match status" value="1"/>
</dbReference>
<dbReference type="AlphaFoldDB" id="A0A2A4Z906"/>
<evidence type="ECO:0000256" key="9">
    <source>
        <dbReference type="NCBIfam" id="TIGR00938"/>
    </source>
</evidence>
<protein>
    <recommendedName>
        <fullName evidence="8 9">Homoserine kinase</fullName>
        <shortName evidence="8">HK</shortName>
        <shortName evidence="8">HSK</shortName>
        <ecNumber evidence="8 9">2.7.1.39</ecNumber>
    </recommendedName>
</protein>
<feature type="domain" description="Aminoglycoside phosphotransferase" evidence="10">
    <location>
        <begin position="27"/>
        <end position="260"/>
    </location>
</feature>
<dbReference type="GO" id="GO:0005524">
    <property type="term" value="F:ATP binding"/>
    <property type="evidence" value="ECO:0007669"/>
    <property type="project" value="UniProtKB-KW"/>
</dbReference>
<dbReference type="SUPFAM" id="SSF56112">
    <property type="entry name" value="Protein kinase-like (PK-like)"/>
    <property type="match status" value="1"/>
</dbReference>
<dbReference type="InterPro" id="IPR002575">
    <property type="entry name" value="Aminoglycoside_PTrfase"/>
</dbReference>
<sequence length="324" mass="36736">MAVYTDVSDQALEDFLRLYNVGQLLWCKGIAEGVENSNYILATDKGQYILTLYEARVDENDLPFFLGLMNHLAENGLETATPIIQNDGSIYSQLCGKPAALIEFLDGVAIKAPSNQNLFQLGVAAAHFHLKAQSFDIKRKNGLSLEDWRPLLDSCGTDLDRVAPNVKGGLQNFLSQELDFLEKNWPQKLPDGVIHADLFPDNVFFMHGELSGIIDFYFACNETYAYELAIVINAWCFEKNGELNLTKSRAFFRGYQSIRKLEQTELDAMPILCRGAAIRFLLTRLYDWINVPEDALVIPKKPDEYIRNLGFHQKIADYKEYGIE</sequence>
<dbReference type="PANTHER" id="PTHR21064">
    <property type="entry name" value="AMINOGLYCOSIDE PHOSPHOTRANSFERASE DOMAIN-CONTAINING PROTEIN-RELATED"/>
    <property type="match status" value="1"/>
</dbReference>
<dbReference type="Pfam" id="PF01636">
    <property type="entry name" value="APH"/>
    <property type="match status" value="1"/>
</dbReference>
<evidence type="ECO:0000256" key="1">
    <source>
        <dbReference type="ARBA" id="ARBA00022605"/>
    </source>
</evidence>
<evidence type="ECO:0000256" key="5">
    <source>
        <dbReference type="ARBA" id="ARBA00022777"/>
    </source>
</evidence>
<dbReference type="InterPro" id="IPR011009">
    <property type="entry name" value="Kinase-like_dom_sf"/>
</dbReference>
<evidence type="ECO:0000256" key="4">
    <source>
        <dbReference type="ARBA" id="ARBA00022741"/>
    </source>
</evidence>
<dbReference type="Gene3D" id="3.30.200.20">
    <property type="entry name" value="Phosphorylase Kinase, domain 1"/>
    <property type="match status" value="1"/>
</dbReference>
<dbReference type="UniPathway" id="UPA00050">
    <property type="reaction ID" value="UER00064"/>
</dbReference>
<keyword evidence="6 8" id="KW-0067">ATP-binding</keyword>
<keyword evidence="2 8" id="KW-0808">Transferase</keyword>
<dbReference type="EC" id="2.7.1.39" evidence="8 9"/>
<comment type="caution">
    <text evidence="11">The sequence shown here is derived from an EMBL/GenBank/DDBJ whole genome shotgun (WGS) entry which is preliminary data.</text>
</comment>
<proteinExistence type="inferred from homology"/>